<name>A0A5D2B4W0_GOSDA</name>
<dbReference type="EMBL" id="CM017709">
    <property type="protein sequence ID" value="TYG52424.1"/>
    <property type="molecule type" value="Genomic_DNA"/>
</dbReference>
<accession>A0A5D2B4W0</accession>
<evidence type="ECO:0000313" key="1">
    <source>
        <dbReference type="EMBL" id="TYG52424.1"/>
    </source>
</evidence>
<proteinExistence type="predicted"/>
<gene>
    <name evidence="1" type="ORF">ES288_D09G027000v1</name>
</gene>
<organism evidence="1 2">
    <name type="scientific">Gossypium darwinii</name>
    <name type="common">Darwin's cotton</name>
    <name type="synonym">Gossypium barbadense var. darwinii</name>
    <dbReference type="NCBI Taxonomy" id="34276"/>
    <lineage>
        <taxon>Eukaryota</taxon>
        <taxon>Viridiplantae</taxon>
        <taxon>Streptophyta</taxon>
        <taxon>Embryophyta</taxon>
        <taxon>Tracheophyta</taxon>
        <taxon>Spermatophyta</taxon>
        <taxon>Magnoliopsida</taxon>
        <taxon>eudicotyledons</taxon>
        <taxon>Gunneridae</taxon>
        <taxon>Pentapetalae</taxon>
        <taxon>rosids</taxon>
        <taxon>malvids</taxon>
        <taxon>Malvales</taxon>
        <taxon>Malvaceae</taxon>
        <taxon>Malvoideae</taxon>
        <taxon>Gossypium</taxon>
    </lineage>
</organism>
<sequence length="84" mass="9608">MVMATIDLMPLTLDLSEIGLNDDSKVFVFFVLSFVTNCYCTSRKDFSTATLYFQLNDISFHIDGKIIAPNKPSAWECKRNCHHQ</sequence>
<dbReference type="AlphaFoldDB" id="A0A5D2B4W0"/>
<reference evidence="1 2" key="1">
    <citation type="submission" date="2019-06" db="EMBL/GenBank/DDBJ databases">
        <title>WGS assembly of Gossypium darwinii.</title>
        <authorList>
            <person name="Chen Z.J."/>
            <person name="Sreedasyam A."/>
            <person name="Ando A."/>
            <person name="Song Q."/>
            <person name="De L."/>
            <person name="Hulse-Kemp A."/>
            <person name="Ding M."/>
            <person name="Ye W."/>
            <person name="Kirkbride R."/>
            <person name="Jenkins J."/>
            <person name="Plott C."/>
            <person name="Lovell J."/>
            <person name="Lin Y.-M."/>
            <person name="Vaughn R."/>
            <person name="Liu B."/>
            <person name="Li W."/>
            <person name="Simpson S."/>
            <person name="Scheffler B."/>
            <person name="Saski C."/>
            <person name="Grover C."/>
            <person name="Hu G."/>
            <person name="Conover J."/>
            <person name="Carlson J."/>
            <person name="Shu S."/>
            <person name="Boston L."/>
            <person name="Williams M."/>
            <person name="Peterson D."/>
            <person name="Mcgee K."/>
            <person name="Jones D."/>
            <person name="Wendel J."/>
            <person name="Stelly D."/>
            <person name="Grimwood J."/>
            <person name="Schmutz J."/>
        </authorList>
    </citation>
    <scope>NUCLEOTIDE SEQUENCE [LARGE SCALE GENOMIC DNA]</scope>
    <source>
        <strain evidence="1">1808015.09</strain>
    </source>
</reference>
<evidence type="ECO:0000313" key="2">
    <source>
        <dbReference type="Proteomes" id="UP000323506"/>
    </source>
</evidence>
<keyword evidence="2" id="KW-1185">Reference proteome</keyword>
<protein>
    <submittedName>
        <fullName evidence="1">Uncharacterized protein</fullName>
    </submittedName>
</protein>
<dbReference type="Proteomes" id="UP000323506">
    <property type="component" value="Chromosome D09"/>
</dbReference>